<keyword evidence="2" id="KW-0812">Transmembrane</keyword>
<dbReference type="GeneID" id="63748583"/>
<keyword evidence="2" id="KW-1133">Transmembrane helix</keyword>
<proteinExistence type="predicted"/>
<gene>
    <name evidence="3" type="ORF">ASPWEDRAFT_254618</name>
</gene>
<dbReference type="RefSeq" id="XP_040694942.1">
    <property type="nucleotide sequence ID" value="XM_040832735.1"/>
</dbReference>
<protein>
    <submittedName>
        <fullName evidence="3">Uncharacterized protein</fullName>
    </submittedName>
</protein>
<feature type="transmembrane region" description="Helical" evidence="2">
    <location>
        <begin position="79"/>
        <end position="98"/>
    </location>
</feature>
<dbReference type="EMBL" id="KV878209">
    <property type="protein sequence ID" value="OJJ41266.1"/>
    <property type="molecule type" value="Genomic_DNA"/>
</dbReference>
<feature type="transmembrane region" description="Helical" evidence="2">
    <location>
        <begin position="47"/>
        <end position="67"/>
    </location>
</feature>
<keyword evidence="4" id="KW-1185">Reference proteome</keyword>
<dbReference type="OrthoDB" id="3358048at2759"/>
<dbReference type="Proteomes" id="UP000184383">
    <property type="component" value="Unassembled WGS sequence"/>
</dbReference>
<organism evidence="3 4">
    <name type="scientific">Aspergillus wentii DTO 134E9</name>
    <dbReference type="NCBI Taxonomy" id="1073089"/>
    <lineage>
        <taxon>Eukaryota</taxon>
        <taxon>Fungi</taxon>
        <taxon>Dikarya</taxon>
        <taxon>Ascomycota</taxon>
        <taxon>Pezizomycotina</taxon>
        <taxon>Eurotiomycetes</taxon>
        <taxon>Eurotiomycetidae</taxon>
        <taxon>Eurotiales</taxon>
        <taxon>Aspergillaceae</taxon>
        <taxon>Aspergillus</taxon>
        <taxon>Aspergillus subgen. Cremei</taxon>
    </lineage>
</organism>
<feature type="compositionally biased region" description="Basic and acidic residues" evidence="1">
    <location>
        <begin position="10"/>
        <end position="22"/>
    </location>
</feature>
<evidence type="ECO:0000256" key="1">
    <source>
        <dbReference type="SAM" id="MobiDB-lite"/>
    </source>
</evidence>
<dbReference type="AlphaFoldDB" id="A0A1L9S275"/>
<feature type="transmembrane region" description="Helical" evidence="2">
    <location>
        <begin position="150"/>
        <end position="166"/>
    </location>
</feature>
<evidence type="ECO:0000313" key="3">
    <source>
        <dbReference type="EMBL" id="OJJ41266.1"/>
    </source>
</evidence>
<feature type="region of interest" description="Disordered" evidence="1">
    <location>
        <begin position="1"/>
        <end position="28"/>
    </location>
</feature>
<accession>A0A1L9S275</accession>
<dbReference type="VEuPathDB" id="FungiDB:ASPWEDRAFT_254618"/>
<sequence length="188" mass="21359">MATRFRKAFRYPDDSTDEHDREDLDEEEQERVINQLQVQNDKRNAEYSMAFAAIPLLSMMVFLQPVLTGSSTLSEQSLAFLSIISLAVTTYTMTHVPLQRPNRKDQRPIYKTSHVSRIRNALLPINSVICVFLVLVYFSTSPVASSSVRPTVYLVPGAMLVIIFIARRVMLSVDIGPLEDLRYEFKGA</sequence>
<keyword evidence="2" id="KW-0472">Membrane</keyword>
<feature type="transmembrane region" description="Helical" evidence="2">
    <location>
        <begin position="118"/>
        <end position="138"/>
    </location>
</feature>
<evidence type="ECO:0000313" key="4">
    <source>
        <dbReference type="Proteomes" id="UP000184383"/>
    </source>
</evidence>
<reference evidence="4" key="1">
    <citation type="journal article" date="2017" name="Genome Biol.">
        <title>Comparative genomics reveals high biological diversity and specific adaptations in the industrially and medically important fungal genus Aspergillus.</title>
        <authorList>
            <person name="de Vries R.P."/>
            <person name="Riley R."/>
            <person name="Wiebenga A."/>
            <person name="Aguilar-Osorio G."/>
            <person name="Amillis S."/>
            <person name="Uchima C.A."/>
            <person name="Anderluh G."/>
            <person name="Asadollahi M."/>
            <person name="Askin M."/>
            <person name="Barry K."/>
            <person name="Battaglia E."/>
            <person name="Bayram O."/>
            <person name="Benocci T."/>
            <person name="Braus-Stromeyer S.A."/>
            <person name="Caldana C."/>
            <person name="Canovas D."/>
            <person name="Cerqueira G.C."/>
            <person name="Chen F."/>
            <person name="Chen W."/>
            <person name="Choi C."/>
            <person name="Clum A."/>
            <person name="Dos Santos R.A."/>
            <person name="Damasio A.R."/>
            <person name="Diallinas G."/>
            <person name="Emri T."/>
            <person name="Fekete E."/>
            <person name="Flipphi M."/>
            <person name="Freyberg S."/>
            <person name="Gallo A."/>
            <person name="Gournas C."/>
            <person name="Habgood R."/>
            <person name="Hainaut M."/>
            <person name="Harispe M.L."/>
            <person name="Henrissat B."/>
            <person name="Hilden K.S."/>
            <person name="Hope R."/>
            <person name="Hossain A."/>
            <person name="Karabika E."/>
            <person name="Karaffa L."/>
            <person name="Karanyi Z."/>
            <person name="Krasevec N."/>
            <person name="Kuo A."/>
            <person name="Kusch H."/>
            <person name="LaButti K."/>
            <person name="Lagendijk E.L."/>
            <person name="Lapidus A."/>
            <person name="Levasseur A."/>
            <person name="Lindquist E."/>
            <person name="Lipzen A."/>
            <person name="Logrieco A.F."/>
            <person name="MacCabe A."/>
            <person name="Maekelae M.R."/>
            <person name="Malavazi I."/>
            <person name="Melin P."/>
            <person name="Meyer V."/>
            <person name="Mielnichuk N."/>
            <person name="Miskei M."/>
            <person name="Molnar A.P."/>
            <person name="Mule G."/>
            <person name="Ngan C.Y."/>
            <person name="Orejas M."/>
            <person name="Orosz E."/>
            <person name="Ouedraogo J.P."/>
            <person name="Overkamp K.M."/>
            <person name="Park H.-S."/>
            <person name="Perrone G."/>
            <person name="Piumi F."/>
            <person name="Punt P.J."/>
            <person name="Ram A.F."/>
            <person name="Ramon A."/>
            <person name="Rauscher S."/>
            <person name="Record E."/>
            <person name="Riano-Pachon D.M."/>
            <person name="Robert V."/>
            <person name="Roehrig J."/>
            <person name="Ruller R."/>
            <person name="Salamov A."/>
            <person name="Salih N.S."/>
            <person name="Samson R.A."/>
            <person name="Sandor E."/>
            <person name="Sanguinetti M."/>
            <person name="Schuetze T."/>
            <person name="Sepcic K."/>
            <person name="Shelest E."/>
            <person name="Sherlock G."/>
            <person name="Sophianopoulou V."/>
            <person name="Squina F.M."/>
            <person name="Sun H."/>
            <person name="Susca A."/>
            <person name="Todd R.B."/>
            <person name="Tsang A."/>
            <person name="Unkles S.E."/>
            <person name="van de Wiele N."/>
            <person name="van Rossen-Uffink D."/>
            <person name="Oliveira J.V."/>
            <person name="Vesth T.C."/>
            <person name="Visser J."/>
            <person name="Yu J.-H."/>
            <person name="Zhou M."/>
            <person name="Andersen M.R."/>
            <person name="Archer D.B."/>
            <person name="Baker S.E."/>
            <person name="Benoit I."/>
            <person name="Brakhage A.A."/>
            <person name="Braus G.H."/>
            <person name="Fischer R."/>
            <person name="Frisvad J.C."/>
            <person name="Goldman G.H."/>
            <person name="Houbraken J."/>
            <person name="Oakley B."/>
            <person name="Pocsi I."/>
            <person name="Scazzocchio C."/>
            <person name="Seiboth B."/>
            <person name="vanKuyk P.A."/>
            <person name="Wortman J."/>
            <person name="Dyer P.S."/>
            <person name="Grigoriev I.V."/>
        </authorList>
    </citation>
    <scope>NUCLEOTIDE SEQUENCE [LARGE SCALE GENOMIC DNA]</scope>
    <source>
        <strain evidence="4">DTO 134E9</strain>
    </source>
</reference>
<evidence type="ECO:0000256" key="2">
    <source>
        <dbReference type="SAM" id="Phobius"/>
    </source>
</evidence>
<name>A0A1L9S275_ASPWE</name>